<gene>
    <name evidence="9" type="ORF">DID87_01340</name>
</gene>
<feature type="domain" description="Peptidase S54 rhomboid" evidence="8">
    <location>
        <begin position="53"/>
        <end position="187"/>
    </location>
</feature>
<keyword evidence="4" id="KW-0378">Hydrolase</keyword>
<feature type="transmembrane region" description="Helical" evidence="7">
    <location>
        <begin position="62"/>
        <end position="82"/>
    </location>
</feature>
<evidence type="ECO:0000256" key="7">
    <source>
        <dbReference type="SAM" id="Phobius"/>
    </source>
</evidence>
<evidence type="ECO:0000256" key="6">
    <source>
        <dbReference type="ARBA" id="ARBA00023136"/>
    </source>
</evidence>
<evidence type="ECO:0000256" key="2">
    <source>
        <dbReference type="ARBA" id="ARBA00009045"/>
    </source>
</evidence>
<evidence type="ECO:0000256" key="1">
    <source>
        <dbReference type="ARBA" id="ARBA00004141"/>
    </source>
</evidence>
<dbReference type="Proteomes" id="UP000313312">
    <property type="component" value="Unassembled WGS sequence"/>
</dbReference>
<dbReference type="EMBL" id="QFCR01000002">
    <property type="protein sequence ID" value="TNK91017.1"/>
    <property type="molecule type" value="Genomic_DNA"/>
</dbReference>
<dbReference type="RefSeq" id="WP_103434648.1">
    <property type="nucleotide sequence ID" value="NZ_MIYE01000012.1"/>
</dbReference>
<dbReference type="Pfam" id="PF01694">
    <property type="entry name" value="Rhomboid"/>
    <property type="match status" value="1"/>
</dbReference>
<dbReference type="GO" id="GO:0004252">
    <property type="term" value="F:serine-type endopeptidase activity"/>
    <property type="evidence" value="ECO:0007669"/>
    <property type="project" value="InterPro"/>
</dbReference>
<keyword evidence="6 7" id="KW-0472">Membrane</keyword>
<comment type="caution">
    <text evidence="9">The sequence shown here is derived from an EMBL/GenBank/DDBJ whole genome shotgun (WGS) entry which is preliminary data.</text>
</comment>
<evidence type="ECO:0000259" key="8">
    <source>
        <dbReference type="Pfam" id="PF01694"/>
    </source>
</evidence>
<reference evidence="9 10" key="1">
    <citation type="submission" date="2018-05" db="EMBL/GenBank/DDBJ databases">
        <title>Lactobacillus sanfranciscensis Ah4 draft denome sequence.</title>
        <authorList>
            <person name="Zhang G."/>
        </authorList>
    </citation>
    <scope>NUCLEOTIDE SEQUENCE [LARGE SCALE GENOMIC DNA]</scope>
    <source>
        <strain evidence="9 10">Ah4</strain>
    </source>
</reference>
<feature type="transmembrane region" description="Helical" evidence="7">
    <location>
        <begin position="150"/>
        <end position="168"/>
    </location>
</feature>
<dbReference type="InterPro" id="IPR050925">
    <property type="entry name" value="Rhomboid_protease_S54"/>
</dbReference>
<keyword evidence="3 7" id="KW-0812">Transmembrane</keyword>
<name>A0A5C4TK66_FRUSA</name>
<proteinExistence type="inferred from homology"/>
<evidence type="ECO:0000256" key="4">
    <source>
        <dbReference type="ARBA" id="ARBA00022801"/>
    </source>
</evidence>
<dbReference type="PANTHER" id="PTHR43731:SF14">
    <property type="entry name" value="PRESENILIN-ASSOCIATED RHOMBOID-LIKE PROTEIN, MITOCHONDRIAL"/>
    <property type="match status" value="1"/>
</dbReference>
<comment type="similarity">
    <text evidence="2">Belongs to the peptidase S54 family.</text>
</comment>
<dbReference type="GO" id="GO:0006508">
    <property type="term" value="P:proteolysis"/>
    <property type="evidence" value="ECO:0007669"/>
    <property type="project" value="UniProtKB-KW"/>
</dbReference>
<dbReference type="InterPro" id="IPR022764">
    <property type="entry name" value="Peptidase_S54_rhomboid_dom"/>
</dbReference>
<feature type="transmembrane region" description="Helical" evidence="7">
    <location>
        <begin position="94"/>
        <end position="112"/>
    </location>
</feature>
<sequence>MMKNSLAKKPIITYFLIGIMVIYFIFMTFAGGTSNNNVLIEFGAEYNPLIKAGQIWRLITPIFIHIGYQHLILNMIVLYFLGSIIEKFYGHFRYLIIFLVSGIVGNLFSFAFENGISAGSSTSIFGLFGAYFVLYLNLKNNTFIQNNAKTFLIFIILNFIFDLFIPSISIIGHLGGLIGGILISLVLGIKGFKTLNKKCIIFYANALIIVIMVLYYIGLYHLHK</sequence>
<dbReference type="AlphaFoldDB" id="A0A5C4TK66"/>
<dbReference type="PANTHER" id="PTHR43731">
    <property type="entry name" value="RHOMBOID PROTEASE"/>
    <property type="match status" value="1"/>
</dbReference>
<dbReference type="GO" id="GO:0016020">
    <property type="term" value="C:membrane"/>
    <property type="evidence" value="ECO:0007669"/>
    <property type="project" value="UniProtKB-SubCell"/>
</dbReference>
<accession>A0A5C4TK66</accession>
<keyword evidence="9" id="KW-0645">Protease</keyword>
<evidence type="ECO:0000256" key="5">
    <source>
        <dbReference type="ARBA" id="ARBA00022989"/>
    </source>
</evidence>
<evidence type="ECO:0000313" key="10">
    <source>
        <dbReference type="Proteomes" id="UP000313312"/>
    </source>
</evidence>
<feature type="transmembrane region" description="Helical" evidence="7">
    <location>
        <begin position="199"/>
        <end position="218"/>
    </location>
</feature>
<evidence type="ECO:0000313" key="9">
    <source>
        <dbReference type="EMBL" id="TNK91017.1"/>
    </source>
</evidence>
<feature type="transmembrane region" description="Helical" evidence="7">
    <location>
        <begin position="174"/>
        <end position="192"/>
    </location>
</feature>
<feature type="transmembrane region" description="Helical" evidence="7">
    <location>
        <begin position="118"/>
        <end position="138"/>
    </location>
</feature>
<keyword evidence="5 7" id="KW-1133">Transmembrane helix</keyword>
<comment type="subcellular location">
    <subcellularLocation>
        <location evidence="1">Membrane</location>
        <topology evidence="1">Multi-pass membrane protein</topology>
    </subcellularLocation>
</comment>
<dbReference type="SUPFAM" id="SSF144091">
    <property type="entry name" value="Rhomboid-like"/>
    <property type="match status" value="1"/>
</dbReference>
<organism evidence="9 10">
    <name type="scientific">Fructilactobacillus sanfranciscensis</name>
    <name type="common">Lactobacillus sanfranciscensis</name>
    <dbReference type="NCBI Taxonomy" id="1625"/>
    <lineage>
        <taxon>Bacteria</taxon>
        <taxon>Bacillati</taxon>
        <taxon>Bacillota</taxon>
        <taxon>Bacilli</taxon>
        <taxon>Lactobacillales</taxon>
        <taxon>Lactobacillaceae</taxon>
        <taxon>Fructilactobacillus</taxon>
    </lineage>
</organism>
<evidence type="ECO:0000256" key="3">
    <source>
        <dbReference type="ARBA" id="ARBA00022692"/>
    </source>
</evidence>
<protein>
    <submittedName>
        <fullName evidence="9">Rhomboid family intramembrane serine protease</fullName>
    </submittedName>
</protein>
<feature type="transmembrane region" description="Helical" evidence="7">
    <location>
        <begin position="12"/>
        <end position="32"/>
    </location>
</feature>
<dbReference type="Gene3D" id="1.20.1540.10">
    <property type="entry name" value="Rhomboid-like"/>
    <property type="match status" value="1"/>
</dbReference>
<dbReference type="InterPro" id="IPR035952">
    <property type="entry name" value="Rhomboid-like_sf"/>
</dbReference>